<feature type="non-terminal residue" evidence="1">
    <location>
        <position position="1"/>
    </location>
</feature>
<evidence type="ECO:0000313" key="1">
    <source>
        <dbReference type="EMBL" id="CAG8732596.1"/>
    </source>
</evidence>
<dbReference type="OrthoDB" id="2310625at2759"/>
<evidence type="ECO:0000313" key="2">
    <source>
        <dbReference type="Proteomes" id="UP000789396"/>
    </source>
</evidence>
<name>A0A9N9IED0_9GLOM</name>
<accession>A0A9N9IED0</accession>
<comment type="caution">
    <text evidence="1">The sequence shown here is derived from an EMBL/GenBank/DDBJ whole genome shotgun (WGS) entry which is preliminary data.</text>
</comment>
<reference evidence="1" key="1">
    <citation type="submission" date="2021-06" db="EMBL/GenBank/DDBJ databases">
        <authorList>
            <person name="Kallberg Y."/>
            <person name="Tangrot J."/>
            <person name="Rosling A."/>
        </authorList>
    </citation>
    <scope>NUCLEOTIDE SEQUENCE</scope>
    <source>
        <strain evidence="1">IN212</strain>
    </source>
</reference>
<keyword evidence="2" id="KW-1185">Reference proteome</keyword>
<gene>
    <name evidence="1" type="ORF">RFULGI_LOCUS12251</name>
</gene>
<proteinExistence type="predicted"/>
<dbReference type="EMBL" id="CAJVPZ010028877">
    <property type="protein sequence ID" value="CAG8732596.1"/>
    <property type="molecule type" value="Genomic_DNA"/>
</dbReference>
<dbReference type="AlphaFoldDB" id="A0A9N9IED0"/>
<protein>
    <submittedName>
        <fullName evidence="1">110_t:CDS:1</fullName>
    </submittedName>
</protein>
<dbReference type="Proteomes" id="UP000789396">
    <property type="component" value="Unassembled WGS sequence"/>
</dbReference>
<organism evidence="1 2">
    <name type="scientific">Racocetra fulgida</name>
    <dbReference type="NCBI Taxonomy" id="60492"/>
    <lineage>
        <taxon>Eukaryota</taxon>
        <taxon>Fungi</taxon>
        <taxon>Fungi incertae sedis</taxon>
        <taxon>Mucoromycota</taxon>
        <taxon>Glomeromycotina</taxon>
        <taxon>Glomeromycetes</taxon>
        <taxon>Diversisporales</taxon>
        <taxon>Gigasporaceae</taxon>
        <taxon>Racocetra</taxon>
    </lineage>
</organism>
<sequence>VDNRLSGDLTMLEVLGFTQVKFCLVPNINLDKTALIQNEPDAFNILMENSKQPLLPQHCNEHNNYNKLYNEIIDFFRAQQVG</sequence>